<keyword evidence="3" id="KW-1185">Reference proteome</keyword>
<evidence type="ECO:0000256" key="1">
    <source>
        <dbReference type="SAM" id="Coils"/>
    </source>
</evidence>
<dbReference type="Proteomes" id="UP000674234">
    <property type="component" value="Unassembled WGS sequence"/>
</dbReference>
<proteinExistence type="predicted"/>
<reference evidence="2" key="1">
    <citation type="submission" date="2021-02" db="EMBL/GenBank/DDBJ databases">
        <title>Draft genome sequence of Microbispora sp. RL4-1S isolated from rice leaves in Thailand.</title>
        <authorList>
            <person name="Muangham S."/>
            <person name="Duangmal K."/>
        </authorList>
    </citation>
    <scope>NUCLEOTIDE SEQUENCE</scope>
    <source>
        <strain evidence="2">RL4-1S</strain>
    </source>
</reference>
<accession>A0A940WE73</accession>
<evidence type="ECO:0000313" key="3">
    <source>
        <dbReference type="Proteomes" id="UP000674234"/>
    </source>
</evidence>
<sequence>MSRQIGDGFQSPTLSELEARLRGLETQVAHLTEMVKALSAQNGDPR</sequence>
<dbReference type="EMBL" id="JAFCNB010000003">
    <property type="protein sequence ID" value="MBP2703816.1"/>
    <property type="molecule type" value="Genomic_DNA"/>
</dbReference>
<dbReference type="RefSeq" id="WP_210155091.1">
    <property type="nucleotide sequence ID" value="NZ_JAFCNB010000003.1"/>
</dbReference>
<name>A0A940WE73_9ACTN</name>
<comment type="caution">
    <text evidence="2">The sequence shown here is derived from an EMBL/GenBank/DDBJ whole genome shotgun (WGS) entry which is preliminary data.</text>
</comment>
<feature type="coiled-coil region" evidence="1">
    <location>
        <begin position="14"/>
        <end position="41"/>
    </location>
</feature>
<keyword evidence="1" id="KW-0175">Coiled coil</keyword>
<dbReference type="AlphaFoldDB" id="A0A940WE73"/>
<protein>
    <submittedName>
        <fullName evidence="2">Uncharacterized protein</fullName>
    </submittedName>
</protein>
<gene>
    <name evidence="2" type="ORF">JOL79_08360</name>
</gene>
<organism evidence="2 3">
    <name type="scientific">Microbispora oryzae</name>
    <dbReference type="NCBI Taxonomy" id="2806554"/>
    <lineage>
        <taxon>Bacteria</taxon>
        <taxon>Bacillati</taxon>
        <taxon>Actinomycetota</taxon>
        <taxon>Actinomycetes</taxon>
        <taxon>Streptosporangiales</taxon>
        <taxon>Streptosporangiaceae</taxon>
        <taxon>Microbispora</taxon>
    </lineage>
</organism>
<evidence type="ECO:0000313" key="2">
    <source>
        <dbReference type="EMBL" id="MBP2703816.1"/>
    </source>
</evidence>